<organism evidence="3">
    <name type="scientific">uncultured Desulfovibrio sp</name>
    <dbReference type="NCBI Taxonomy" id="167968"/>
    <lineage>
        <taxon>Bacteria</taxon>
        <taxon>Pseudomonadati</taxon>
        <taxon>Thermodesulfobacteriota</taxon>
        <taxon>Desulfovibrionia</taxon>
        <taxon>Desulfovibrionales</taxon>
        <taxon>Desulfovibrionaceae</taxon>
        <taxon>Desulfovibrio</taxon>
        <taxon>environmental samples</taxon>
    </lineage>
</organism>
<evidence type="ECO:0000256" key="2">
    <source>
        <dbReference type="RuleBase" id="RU004508"/>
    </source>
</evidence>
<proteinExistence type="inferred from homology"/>
<dbReference type="PANTHER" id="PTHR30244">
    <property type="entry name" value="TRANSAMINASE"/>
    <property type="match status" value="1"/>
</dbReference>
<evidence type="ECO:0000313" key="3">
    <source>
        <dbReference type="EMBL" id="SCM73473.1"/>
    </source>
</evidence>
<keyword evidence="3" id="KW-0808">Transferase</keyword>
<comment type="similarity">
    <text evidence="1 2">Belongs to the DegT/DnrJ/EryC1 family.</text>
</comment>
<dbReference type="AlphaFoldDB" id="A0A212L7C4"/>
<dbReference type="Pfam" id="PF01041">
    <property type="entry name" value="DegT_DnrJ_EryC1"/>
    <property type="match status" value="1"/>
</dbReference>
<keyword evidence="2" id="KW-0663">Pyridoxal phosphate</keyword>
<dbReference type="EMBL" id="FMJC01000002">
    <property type="protein sequence ID" value="SCM73473.1"/>
    <property type="molecule type" value="Genomic_DNA"/>
</dbReference>
<reference evidence="3" key="1">
    <citation type="submission" date="2016-08" db="EMBL/GenBank/DDBJ databases">
        <authorList>
            <person name="Seilhamer J.J."/>
        </authorList>
    </citation>
    <scope>NUCLEOTIDE SEQUENCE</scope>
    <source>
        <strain evidence="3">86-1</strain>
    </source>
</reference>
<dbReference type="GO" id="GO:0000271">
    <property type="term" value="P:polysaccharide biosynthetic process"/>
    <property type="evidence" value="ECO:0007669"/>
    <property type="project" value="TreeGrafter"/>
</dbReference>
<dbReference type="GO" id="GO:0008483">
    <property type="term" value="F:transaminase activity"/>
    <property type="evidence" value="ECO:0007669"/>
    <property type="project" value="UniProtKB-KW"/>
</dbReference>
<gene>
    <name evidence="3" type="ORF">KL86DES1_21321</name>
</gene>
<dbReference type="PANTHER" id="PTHR30244:SF34">
    <property type="entry name" value="DTDP-4-AMINO-4,6-DIDEOXYGALACTOSE TRANSAMINASE"/>
    <property type="match status" value="1"/>
</dbReference>
<dbReference type="Gene3D" id="3.40.640.10">
    <property type="entry name" value="Type I PLP-dependent aspartate aminotransferase-like (Major domain)"/>
    <property type="match status" value="1"/>
</dbReference>
<name>A0A212L7C4_9BACT</name>
<dbReference type="InterPro" id="IPR000653">
    <property type="entry name" value="DegT/StrS_aminotransferase"/>
</dbReference>
<dbReference type="SUPFAM" id="SSF53383">
    <property type="entry name" value="PLP-dependent transferases"/>
    <property type="match status" value="1"/>
</dbReference>
<accession>A0A212L7C4</accession>
<dbReference type="GO" id="GO:0030170">
    <property type="term" value="F:pyridoxal phosphate binding"/>
    <property type="evidence" value="ECO:0007669"/>
    <property type="project" value="TreeGrafter"/>
</dbReference>
<dbReference type="InterPro" id="IPR015424">
    <property type="entry name" value="PyrdxlP-dep_Trfase"/>
</dbReference>
<protein>
    <submittedName>
        <fullName evidence="3">DegT/DnrJ/EryC1/StrS aminotransferase</fullName>
    </submittedName>
</protein>
<dbReference type="InterPro" id="IPR015421">
    <property type="entry name" value="PyrdxlP-dep_Trfase_major"/>
</dbReference>
<sequence length="462" mass="51775">MNMLKKFTSFLRKWRARMHQVTFWVKTYGLPWSRAPFFPFIRPHHDMDDARLAVLQKRVAAGEEDGCGSAYAQAFCAALGGGYALPTASARMALHALLRHYGLRDGDEVLVTGFTCSVVLNAILRCGAAPRFVDIDRHTLGTSPESVEAAITPRTKALIAQHTFGVPCAIDSLRALATHYHIKLIEDVAIAFGSKHQGKPLGAWGDAAYFSTDHSKPLNSLIGGMLYTTDENLYERIFSEYQGWPHLPREKQQALLEQVRVERDNFTPARYRWHNFAALFAGCDAPSPFLDADYTPWAVQGDYPYPAKMPTVLTTLGLEALRQWPVVADERCHWFKKISEVFYRNNCGGMIPAGFQNIGKEVVPLRFAFCLPAACGPLRENKGLWRAVNAFFPANWIWFQDPVVCRATDITAYGYTPGTCPVAEEVGRGIVTIPLDVPSPYADRFMQNVENLCRELQRLPRA</sequence>
<evidence type="ECO:0000256" key="1">
    <source>
        <dbReference type="ARBA" id="ARBA00037999"/>
    </source>
</evidence>
<keyword evidence="3" id="KW-0032">Aminotransferase</keyword>